<dbReference type="AlphaFoldDB" id="A0A940SXC9"/>
<accession>A0A940SXC9</accession>
<gene>
    <name evidence="15" type="ORF">I6N95_14560</name>
</gene>
<protein>
    <recommendedName>
        <fullName evidence="10">Ascorbate-specific PTS system EIIA component</fullName>
    </recommendedName>
    <alternativeName>
        <fullName evidence="11">Ascorbate-specific phosphotransferase enzyme IIA component</fullName>
    </alternativeName>
</protein>
<evidence type="ECO:0000256" key="7">
    <source>
        <dbReference type="ARBA" id="ARBA00022777"/>
    </source>
</evidence>
<dbReference type="GO" id="GO:0005737">
    <property type="term" value="C:cytoplasm"/>
    <property type="evidence" value="ECO:0007669"/>
    <property type="project" value="UniProtKB-SubCell"/>
</dbReference>
<comment type="function">
    <text evidence="9">The phosphoenolpyruvate-dependent sugar phosphotransferase system (sugar PTS), a major carbohydrate active transport system, catalyzes the phosphorylation of incoming sugar substrates concomitantly with their translocation across the cell membrane. The enzyme II UlaABC PTS system is involved in ascorbate transport.</text>
</comment>
<name>A0A940SXC9_9ENTE</name>
<proteinExistence type="predicted"/>
<dbReference type="Gene3D" id="1.10.1790.10">
    <property type="entry name" value="PRD domain"/>
    <property type="match status" value="1"/>
</dbReference>
<evidence type="ECO:0000256" key="10">
    <source>
        <dbReference type="ARBA" id="ARBA00041175"/>
    </source>
</evidence>
<keyword evidence="8" id="KW-0010">Activator</keyword>
<comment type="subcellular location">
    <subcellularLocation>
        <location evidence="1">Cytoplasm</location>
    </subcellularLocation>
</comment>
<dbReference type="SUPFAM" id="SSF55804">
    <property type="entry name" value="Phoshotransferase/anion transport protein"/>
    <property type="match status" value="1"/>
</dbReference>
<evidence type="ECO:0000256" key="9">
    <source>
        <dbReference type="ARBA" id="ARBA00037387"/>
    </source>
</evidence>
<reference evidence="15" key="1">
    <citation type="submission" date="2020-12" db="EMBL/GenBank/DDBJ databases">
        <title>Vagococcus allomyrinae sp. nov. and Enterococcus lavae sp. nov., isolated from the larvae of Allomyrina dichotoma.</title>
        <authorList>
            <person name="Lee S.D."/>
        </authorList>
    </citation>
    <scope>NUCLEOTIDE SEQUENCE</scope>
    <source>
        <strain evidence="15">BWB3-3</strain>
    </source>
</reference>
<evidence type="ECO:0000259" key="12">
    <source>
        <dbReference type="PROSITE" id="PS51094"/>
    </source>
</evidence>
<evidence type="ECO:0000259" key="13">
    <source>
        <dbReference type="PROSITE" id="PS51099"/>
    </source>
</evidence>
<evidence type="ECO:0000256" key="2">
    <source>
        <dbReference type="ARBA" id="ARBA00022448"/>
    </source>
</evidence>
<keyword evidence="16" id="KW-1185">Reference proteome</keyword>
<dbReference type="CDD" id="cd05568">
    <property type="entry name" value="PTS_IIB_bgl_like"/>
    <property type="match status" value="1"/>
</dbReference>
<dbReference type="Pfam" id="PF00359">
    <property type="entry name" value="PTS_EIIA_2"/>
    <property type="match status" value="1"/>
</dbReference>
<sequence>MKVDDRSKLLLSEIVRNDNLTIDELRERHNLTVRQVDYSIKKMNDVLIDRNIPIITRTAQGKFNIDKRIYTLFKSPSVTSAEPLFVSDATDRATIMVLIMLVRQVDFSINFFTYEFKISKNTVLSDLRQAKKIIEPFNLSIHYSRVTGYEIVGKEWDIRNGMIQLINHVMNQLDGERYLKYFMKISEEKLESIHRNIAEVEKKLDLSFVETKTTVLPYIIMGVLFRIEHGYDVNGIFFIDYHELADTREFDAVNVLIKDTVISEEEKLYFTLHLLSSNVYQTEQPLVEVLPQLREAIVAFVDEFERVAFTTLSNKESLIDKIFIHFKPAYYRIKYQLTTDYKLLPTLDDDYEAIHNLIMESKSPLVKYLGVELPDVETRFLSMLIGGHLIEQSNQLDAKFRGIIVCQNGLSFSNLLENSLKKIFPELFFYPPMSLKEMRETTTPYDLIFTSIPLESDKPVFFVSDLSKDLDVINIRNKVMSVLYQFSGIDITIEDIIHTAEKHAKDLDREKLRKDLLEVFSPATSYSETDAIDIESAGLASLIHEGTILKTKEVTGWHEALEIVSMPLLDKGIISQEYLATIKAEQPNLTSGIVLRGSIAIPHTSPEPTTKLGMSLLVLDEPLIYEEDKPIFHIVMIASPNKKAHFKALIELLEMAADKAFLRAMNKHTIKEISQQINTYHFRKPEREE</sequence>
<dbReference type="GO" id="GO:0016301">
    <property type="term" value="F:kinase activity"/>
    <property type="evidence" value="ECO:0007669"/>
    <property type="project" value="UniProtKB-KW"/>
</dbReference>
<keyword evidence="2" id="KW-0813">Transport</keyword>
<dbReference type="Pfam" id="PF00874">
    <property type="entry name" value="PRD"/>
    <property type="match status" value="1"/>
</dbReference>
<keyword evidence="5" id="KW-0808">Transferase</keyword>
<dbReference type="InterPro" id="IPR007737">
    <property type="entry name" value="Mga_HTH"/>
</dbReference>
<evidence type="ECO:0000259" key="14">
    <source>
        <dbReference type="PROSITE" id="PS51372"/>
    </source>
</evidence>
<feature type="domain" description="PTS EIIA type-2" evidence="12">
    <location>
        <begin position="541"/>
        <end position="680"/>
    </location>
</feature>
<dbReference type="RefSeq" id="WP_209529235.1">
    <property type="nucleotide sequence ID" value="NZ_JAEEGA010000009.1"/>
</dbReference>
<dbReference type="PANTHER" id="PTHR36203">
    <property type="entry name" value="ASCORBATE-SPECIFIC PTS SYSTEM EIIA COMPONENT"/>
    <property type="match status" value="1"/>
</dbReference>
<dbReference type="PROSITE" id="PS51099">
    <property type="entry name" value="PTS_EIIB_TYPE_2"/>
    <property type="match status" value="1"/>
</dbReference>
<comment type="caution">
    <text evidence="15">The sequence shown here is derived from an EMBL/GenBank/DDBJ whole genome shotgun (WGS) entry which is preliminary data.</text>
</comment>
<evidence type="ECO:0000256" key="6">
    <source>
        <dbReference type="ARBA" id="ARBA00022683"/>
    </source>
</evidence>
<evidence type="ECO:0000256" key="8">
    <source>
        <dbReference type="ARBA" id="ARBA00023159"/>
    </source>
</evidence>
<evidence type="ECO:0000256" key="11">
    <source>
        <dbReference type="ARBA" id="ARBA00042072"/>
    </source>
</evidence>
<dbReference type="PROSITE" id="PS51094">
    <property type="entry name" value="PTS_EIIA_TYPE_2"/>
    <property type="match status" value="1"/>
</dbReference>
<keyword evidence="4" id="KW-0597">Phosphoprotein</keyword>
<feature type="domain" description="PTS EIIB type-2" evidence="13">
    <location>
        <begin position="400"/>
        <end position="487"/>
    </location>
</feature>
<evidence type="ECO:0000313" key="16">
    <source>
        <dbReference type="Proteomes" id="UP000674938"/>
    </source>
</evidence>
<organism evidence="15 16">
    <name type="scientific">Vagococcus allomyrinae</name>
    <dbReference type="NCBI Taxonomy" id="2794353"/>
    <lineage>
        <taxon>Bacteria</taxon>
        <taxon>Bacillati</taxon>
        <taxon>Bacillota</taxon>
        <taxon>Bacilli</taxon>
        <taxon>Lactobacillales</taxon>
        <taxon>Enterococcaceae</taxon>
        <taxon>Vagococcus</taxon>
    </lineage>
</organism>
<dbReference type="SUPFAM" id="SSF63520">
    <property type="entry name" value="PTS-regulatory domain, PRD"/>
    <property type="match status" value="1"/>
</dbReference>
<keyword evidence="3" id="KW-0963">Cytoplasm</keyword>
<evidence type="ECO:0000256" key="3">
    <source>
        <dbReference type="ARBA" id="ARBA00022490"/>
    </source>
</evidence>
<keyword evidence="6" id="KW-0598">Phosphotransferase system</keyword>
<evidence type="ECO:0000313" key="15">
    <source>
        <dbReference type="EMBL" id="MBP1042238.1"/>
    </source>
</evidence>
<dbReference type="GO" id="GO:0009401">
    <property type="term" value="P:phosphoenolpyruvate-dependent sugar phosphotransferase system"/>
    <property type="evidence" value="ECO:0007669"/>
    <property type="project" value="UniProtKB-KW"/>
</dbReference>
<feature type="domain" description="PRD" evidence="14">
    <location>
        <begin position="288"/>
        <end position="395"/>
    </location>
</feature>
<dbReference type="InterPro" id="IPR011608">
    <property type="entry name" value="PRD"/>
</dbReference>
<dbReference type="PANTHER" id="PTHR36203:SF1">
    <property type="entry name" value="ASCORBATE-SPECIFIC PTS SYSTEM EIIA COMPONENT"/>
    <property type="match status" value="1"/>
</dbReference>
<dbReference type="PROSITE" id="PS51372">
    <property type="entry name" value="PRD_2"/>
    <property type="match status" value="1"/>
</dbReference>
<dbReference type="GO" id="GO:0006355">
    <property type="term" value="P:regulation of DNA-templated transcription"/>
    <property type="evidence" value="ECO:0007669"/>
    <property type="project" value="InterPro"/>
</dbReference>
<dbReference type="GO" id="GO:0008982">
    <property type="term" value="F:protein-N(PI)-phosphohistidine-sugar phosphotransferase activity"/>
    <property type="evidence" value="ECO:0007669"/>
    <property type="project" value="InterPro"/>
</dbReference>
<dbReference type="InterPro" id="IPR051351">
    <property type="entry name" value="Ascorbate-PTS_EIIA_comp"/>
</dbReference>
<dbReference type="Pfam" id="PF05043">
    <property type="entry name" value="Mga"/>
    <property type="match status" value="1"/>
</dbReference>
<dbReference type="EMBL" id="JAEEGA010000009">
    <property type="protein sequence ID" value="MBP1042238.1"/>
    <property type="molecule type" value="Genomic_DNA"/>
</dbReference>
<evidence type="ECO:0000256" key="4">
    <source>
        <dbReference type="ARBA" id="ARBA00022553"/>
    </source>
</evidence>
<dbReference type="InterPro" id="IPR002178">
    <property type="entry name" value="PTS_EIIA_type-2_dom"/>
</dbReference>
<dbReference type="InterPro" id="IPR036634">
    <property type="entry name" value="PRD_sf"/>
</dbReference>
<dbReference type="InterPro" id="IPR016152">
    <property type="entry name" value="PTrfase/Anion_transptr"/>
</dbReference>
<dbReference type="Proteomes" id="UP000674938">
    <property type="component" value="Unassembled WGS sequence"/>
</dbReference>
<evidence type="ECO:0000256" key="1">
    <source>
        <dbReference type="ARBA" id="ARBA00004496"/>
    </source>
</evidence>
<dbReference type="Gene3D" id="3.40.930.10">
    <property type="entry name" value="Mannitol-specific EII, Chain A"/>
    <property type="match status" value="1"/>
</dbReference>
<keyword evidence="7" id="KW-0418">Kinase</keyword>
<evidence type="ECO:0000256" key="5">
    <source>
        <dbReference type="ARBA" id="ARBA00022679"/>
    </source>
</evidence>
<dbReference type="InterPro" id="IPR013011">
    <property type="entry name" value="PTS_EIIB_2"/>
</dbReference>